<dbReference type="GO" id="GO:0008817">
    <property type="term" value="F:corrinoid adenosyltransferase activity"/>
    <property type="evidence" value="ECO:0007669"/>
    <property type="project" value="TreeGrafter"/>
</dbReference>
<dbReference type="SUPFAM" id="SSF89028">
    <property type="entry name" value="Cobalamin adenosyltransferase-like"/>
    <property type="match status" value="1"/>
</dbReference>
<dbReference type="eggNOG" id="arCOG00489">
    <property type="taxonomic scope" value="Archaea"/>
</dbReference>
<evidence type="ECO:0000259" key="4">
    <source>
        <dbReference type="Pfam" id="PF01923"/>
    </source>
</evidence>
<keyword evidence="6" id="KW-1185">Reference proteome</keyword>
<dbReference type="AlphaFoldDB" id="H2C807"/>
<dbReference type="GO" id="GO:0005524">
    <property type="term" value="F:ATP binding"/>
    <property type="evidence" value="ECO:0007669"/>
    <property type="project" value="UniProtKB-KW"/>
</dbReference>
<dbReference type="HOGENOM" id="CLU_083486_0_2_2"/>
<keyword evidence="3" id="KW-0067">ATP-binding</keyword>
<dbReference type="STRING" id="671065.MetMK1DRAFT_00027080"/>
<dbReference type="InterPro" id="IPR029499">
    <property type="entry name" value="PduO-typ"/>
</dbReference>
<dbReference type="RefSeq" id="WP_009074521.1">
    <property type="nucleotide sequence ID" value="NZ_JH597770.1"/>
</dbReference>
<dbReference type="Gene3D" id="1.20.1200.10">
    <property type="entry name" value="Cobalamin adenosyltransferase-like"/>
    <property type="match status" value="1"/>
</dbReference>
<evidence type="ECO:0000313" key="5">
    <source>
        <dbReference type="EMBL" id="EHP68283.1"/>
    </source>
</evidence>
<sequence>MSKMKWYTGLGDSGKTKVPSKGEVWKDDEMIEALGNIDELNSVLGLVVSFYPEVKSLIQGLQRDLFELSSEIAGFDSGFGEDKVRKLEHEIEFYGDQLTPLRNFVIPGGHVAASLLHLARAVSRRTERSIVSLVKGGLAKSVHLAYLNRFSTLMFVLALWVNQRTGNGNPIWQGKQ</sequence>
<evidence type="ECO:0000256" key="1">
    <source>
        <dbReference type="ARBA" id="ARBA00022679"/>
    </source>
</evidence>
<protein>
    <submittedName>
        <fullName evidence="5">ATP:cob(I)alamin adenosyltransferase</fullName>
    </submittedName>
</protein>
<dbReference type="NCBIfam" id="TIGR00636">
    <property type="entry name" value="PduO_Nterm"/>
    <property type="match status" value="1"/>
</dbReference>
<keyword evidence="1 5" id="KW-0808">Transferase</keyword>
<keyword evidence="2" id="KW-0547">Nucleotide-binding</keyword>
<dbReference type="PANTHER" id="PTHR12213:SF0">
    <property type="entry name" value="CORRINOID ADENOSYLTRANSFERASE MMAB"/>
    <property type="match status" value="1"/>
</dbReference>
<name>H2C807_9CREN</name>
<dbReference type="EMBL" id="JH597770">
    <property type="protein sequence ID" value="EHP68283.1"/>
    <property type="molecule type" value="Genomic_DNA"/>
</dbReference>
<dbReference type="InterPro" id="IPR036451">
    <property type="entry name" value="CblAdoTrfase-like_sf"/>
</dbReference>
<evidence type="ECO:0000313" key="6">
    <source>
        <dbReference type="Proteomes" id="UP000003980"/>
    </source>
</evidence>
<gene>
    <name evidence="5" type="ORF">MetMK1DRAFT_00027080</name>
</gene>
<organism evidence="5 6">
    <name type="scientific">Metallosphaera yellowstonensis MK1</name>
    <dbReference type="NCBI Taxonomy" id="671065"/>
    <lineage>
        <taxon>Archaea</taxon>
        <taxon>Thermoproteota</taxon>
        <taxon>Thermoprotei</taxon>
        <taxon>Sulfolobales</taxon>
        <taxon>Sulfolobaceae</taxon>
        <taxon>Metallosphaera</taxon>
    </lineage>
</organism>
<evidence type="ECO:0000256" key="3">
    <source>
        <dbReference type="ARBA" id="ARBA00022840"/>
    </source>
</evidence>
<proteinExistence type="predicted"/>
<accession>H2C807</accession>
<dbReference type="PANTHER" id="PTHR12213">
    <property type="entry name" value="CORRINOID ADENOSYLTRANSFERASE"/>
    <property type="match status" value="1"/>
</dbReference>
<dbReference type="InterPro" id="IPR016030">
    <property type="entry name" value="CblAdoTrfase-like"/>
</dbReference>
<dbReference type="Pfam" id="PF01923">
    <property type="entry name" value="Cob_adeno_trans"/>
    <property type="match status" value="1"/>
</dbReference>
<dbReference type="Proteomes" id="UP000003980">
    <property type="component" value="Unassembled WGS sequence"/>
</dbReference>
<feature type="domain" description="Cobalamin adenosyltransferase-like" evidence="4">
    <location>
        <begin position="7"/>
        <end position="160"/>
    </location>
</feature>
<evidence type="ECO:0000256" key="2">
    <source>
        <dbReference type="ARBA" id="ARBA00022741"/>
    </source>
</evidence>
<reference evidence="5 6" key="1">
    <citation type="submission" date="2012-01" db="EMBL/GenBank/DDBJ databases">
        <title>Improved High-Quality Draft sequence of Metallosphaera yellowstonensis MK1.</title>
        <authorList>
            <consortium name="US DOE Joint Genome Institute"/>
            <person name="Lucas S."/>
            <person name="Han J."/>
            <person name="Cheng J.-F."/>
            <person name="Goodwin L."/>
            <person name="Pitluck S."/>
            <person name="Peters L."/>
            <person name="Teshima H."/>
            <person name="Detter J.C."/>
            <person name="Han C."/>
            <person name="Tapia R."/>
            <person name="Land M."/>
            <person name="Hauser L."/>
            <person name="Kyrpides N."/>
            <person name="Kozubal M."/>
            <person name="Macur R.E."/>
            <person name="Jay Z."/>
            <person name="Inskeep W."/>
            <person name="Woyke T."/>
        </authorList>
    </citation>
    <scope>NUCLEOTIDE SEQUENCE [LARGE SCALE GENOMIC DNA]</scope>
    <source>
        <strain evidence="5 6">MK1</strain>
    </source>
</reference>